<feature type="modified residue" description="Phosphohistidine; by HPr" evidence="5">
    <location>
        <position position="76"/>
    </location>
</feature>
<evidence type="ECO:0000256" key="4">
    <source>
        <dbReference type="ARBA" id="ARBA00022683"/>
    </source>
</evidence>
<dbReference type="Pfam" id="PF02255">
    <property type="entry name" value="PTS_IIA"/>
    <property type="match status" value="1"/>
</dbReference>
<gene>
    <name evidence="6" type="ORF">OCV63_02730</name>
</gene>
<accession>A0ABT2RU62</accession>
<dbReference type="PROSITE" id="PS51095">
    <property type="entry name" value="PTS_EIIA_TYPE_3"/>
    <property type="match status" value="1"/>
</dbReference>
<comment type="caution">
    <text evidence="6">The sequence shown here is derived from an EMBL/GenBank/DDBJ whole genome shotgun (WGS) entry which is preliminary data.</text>
</comment>
<evidence type="ECO:0000313" key="6">
    <source>
        <dbReference type="EMBL" id="MCU6695812.1"/>
    </source>
</evidence>
<keyword evidence="4" id="KW-0598">Phosphotransferase system</keyword>
<protein>
    <submittedName>
        <fullName evidence="6">PTS lactose/cellobiose transporter subunit IIA</fullName>
    </submittedName>
</protein>
<evidence type="ECO:0000313" key="7">
    <source>
        <dbReference type="Proteomes" id="UP001652461"/>
    </source>
</evidence>
<dbReference type="InterPro" id="IPR036542">
    <property type="entry name" value="PTS_IIA_lac/cel_sf"/>
</dbReference>
<sequence>MEGMELTCFQIISAVGSARSYYIEAIKEARHGNMEKAWELIEAGREDFAKGHDYHLELLQKEADGKPVEIRMLLIHAEDQLMSAEDFGILAKEFVEMYEEMHGHEAE</sequence>
<evidence type="ECO:0000256" key="1">
    <source>
        <dbReference type="ARBA" id="ARBA00022448"/>
    </source>
</evidence>
<evidence type="ECO:0000256" key="2">
    <source>
        <dbReference type="ARBA" id="ARBA00022597"/>
    </source>
</evidence>
<dbReference type="PANTHER" id="PTHR34382">
    <property type="entry name" value="PTS SYSTEM N,N'-DIACETYLCHITOBIOSE-SPECIFIC EIIA COMPONENT"/>
    <property type="match status" value="1"/>
</dbReference>
<dbReference type="RefSeq" id="WP_158361896.1">
    <property type="nucleotide sequence ID" value="NZ_JAOQKC010000003.1"/>
</dbReference>
<keyword evidence="2" id="KW-0762">Sugar transport</keyword>
<keyword evidence="3" id="KW-0808">Transferase</keyword>
<dbReference type="SUPFAM" id="SSF46973">
    <property type="entry name" value="Enzyme IIa from lactose specific PTS, IIa-lac"/>
    <property type="match status" value="1"/>
</dbReference>
<keyword evidence="1" id="KW-0813">Transport</keyword>
<evidence type="ECO:0000256" key="5">
    <source>
        <dbReference type="PROSITE-ProRule" id="PRU00418"/>
    </source>
</evidence>
<dbReference type="PIRSF" id="PIRSF000699">
    <property type="entry name" value="PTS_IILac_III"/>
    <property type="match status" value="1"/>
</dbReference>
<dbReference type="InterPro" id="IPR003188">
    <property type="entry name" value="PTS_IIA_lac/cel"/>
</dbReference>
<keyword evidence="7" id="KW-1185">Reference proteome</keyword>
<organism evidence="6 7">
    <name type="scientific">Laedolimicola ammoniilytica</name>
    <dbReference type="NCBI Taxonomy" id="2981771"/>
    <lineage>
        <taxon>Bacteria</taxon>
        <taxon>Bacillati</taxon>
        <taxon>Bacillota</taxon>
        <taxon>Clostridia</taxon>
        <taxon>Lachnospirales</taxon>
        <taxon>Lachnospiraceae</taxon>
        <taxon>Laedolimicola</taxon>
    </lineage>
</organism>
<dbReference type="Proteomes" id="UP001652461">
    <property type="component" value="Unassembled WGS sequence"/>
</dbReference>
<reference evidence="6 7" key="1">
    <citation type="journal article" date="2021" name="ISME Commun">
        <title>Automated analysis of genomic sequences facilitates high-throughput and comprehensive description of bacteria.</title>
        <authorList>
            <person name="Hitch T.C.A."/>
        </authorList>
    </citation>
    <scope>NUCLEOTIDE SEQUENCE [LARGE SCALE GENOMIC DNA]</scope>
    <source>
        <strain evidence="6 7">Sanger_04</strain>
    </source>
</reference>
<proteinExistence type="predicted"/>
<evidence type="ECO:0000256" key="3">
    <source>
        <dbReference type="ARBA" id="ARBA00022679"/>
    </source>
</evidence>
<dbReference type="EMBL" id="JAOQKC010000003">
    <property type="protein sequence ID" value="MCU6695812.1"/>
    <property type="molecule type" value="Genomic_DNA"/>
</dbReference>
<dbReference type="PANTHER" id="PTHR34382:SF7">
    <property type="entry name" value="PTS SYSTEM N,N'-DIACETYLCHITOBIOSE-SPECIFIC EIIA COMPONENT"/>
    <property type="match status" value="1"/>
</dbReference>
<name>A0ABT2RU62_9FIRM</name>
<dbReference type="Gene3D" id="1.20.58.80">
    <property type="entry name" value="Phosphotransferase system, lactose/cellobiose-type IIA subunit"/>
    <property type="match status" value="1"/>
</dbReference>